<dbReference type="EMBL" id="VAVZ01000030">
    <property type="protein sequence ID" value="TLP94963.1"/>
    <property type="molecule type" value="Genomic_DNA"/>
</dbReference>
<evidence type="ECO:0000256" key="4">
    <source>
        <dbReference type="PROSITE-ProRule" id="PRU00335"/>
    </source>
</evidence>
<evidence type="ECO:0000313" key="7">
    <source>
        <dbReference type="Proteomes" id="UP000310458"/>
    </source>
</evidence>
<reference evidence="6 7" key="1">
    <citation type="submission" date="2019-05" db="EMBL/GenBank/DDBJ databases">
        <title>Nesterenkonia sp. GY074 isolated from the Southern Atlantic Ocean.</title>
        <authorList>
            <person name="Zhang G."/>
        </authorList>
    </citation>
    <scope>NUCLEOTIDE SEQUENCE [LARGE SCALE GENOMIC DNA]</scope>
    <source>
        <strain evidence="6 7">GY074</strain>
    </source>
</reference>
<dbReference type="GO" id="GO:0000976">
    <property type="term" value="F:transcription cis-regulatory region binding"/>
    <property type="evidence" value="ECO:0007669"/>
    <property type="project" value="TreeGrafter"/>
</dbReference>
<dbReference type="Pfam" id="PF00440">
    <property type="entry name" value="TetR_N"/>
    <property type="match status" value="1"/>
</dbReference>
<evidence type="ECO:0000256" key="2">
    <source>
        <dbReference type="ARBA" id="ARBA00023125"/>
    </source>
</evidence>
<dbReference type="InterPro" id="IPR001647">
    <property type="entry name" value="HTH_TetR"/>
</dbReference>
<evidence type="ECO:0000313" key="6">
    <source>
        <dbReference type="EMBL" id="TLP94963.1"/>
    </source>
</evidence>
<organism evidence="6 7">
    <name type="scientific">Nesterenkonia salmonea</name>
    <dbReference type="NCBI Taxonomy" id="1804987"/>
    <lineage>
        <taxon>Bacteria</taxon>
        <taxon>Bacillati</taxon>
        <taxon>Actinomycetota</taxon>
        <taxon>Actinomycetes</taxon>
        <taxon>Micrococcales</taxon>
        <taxon>Micrococcaceae</taxon>
        <taxon>Nesterenkonia</taxon>
    </lineage>
</organism>
<dbReference type="OrthoDB" id="3237195at2"/>
<dbReference type="AlphaFoldDB" id="A0A5R9B925"/>
<feature type="domain" description="HTH tetR-type" evidence="5">
    <location>
        <begin position="10"/>
        <end position="70"/>
    </location>
</feature>
<dbReference type="SUPFAM" id="SSF46689">
    <property type="entry name" value="Homeodomain-like"/>
    <property type="match status" value="1"/>
</dbReference>
<name>A0A5R9B925_9MICC</name>
<dbReference type="InterPro" id="IPR009057">
    <property type="entry name" value="Homeodomain-like_sf"/>
</dbReference>
<dbReference type="Pfam" id="PF21351">
    <property type="entry name" value="TetR_C_41"/>
    <property type="match status" value="1"/>
</dbReference>
<dbReference type="InterPro" id="IPR050109">
    <property type="entry name" value="HTH-type_TetR-like_transc_reg"/>
</dbReference>
<accession>A0A5R9B925</accession>
<keyword evidence="3" id="KW-0804">Transcription</keyword>
<dbReference type="Proteomes" id="UP000310458">
    <property type="component" value="Unassembled WGS sequence"/>
</dbReference>
<dbReference type="PROSITE" id="PS50977">
    <property type="entry name" value="HTH_TETR_2"/>
    <property type="match status" value="1"/>
</dbReference>
<evidence type="ECO:0000259" key="5">
    <source>
        <dbReference type="PROSITE" id="PS50977"/>
    </source>
</evidence>
<feature type="DNA-binding region" description="H-T-H motif" evidence="4">
    <location>
        <begin position="33"/>
        <end position="52"/>
    </location>
</feature>
<dbReference type="PANTHER" id="PTHR30055:SF234">
    <property type="entry name" value="HTH-TYPE TRANSCRIPTIONAL REGULATOR BETI"/>
    <property type="match status" value="1"/>
</dbReference>
<keyword evidence="7" id="KW-1185">Reference proteome</keyword>
<dbReference type="RefSeq" id="WP_138253574.1">
    <property type="nucleotide sequence ID" value="NZ_VAVZ01000030.1"/>
</dbReference>
<gene>
    <name evidence="6" type="ORF">FEF26_10925</name>
</gene>
<sequence length="196" mass="20628">MPRASAAAAAQTAQDILAAAIDLFSEHGFSAVSVDDVARQAHVTRGAVYHHYNNKLGLFSAAAEKLQNRVADAVVAAAENSGEDPLRQLRTGCHAFLDAITTESAARILLAEAPTVLGWCQWRRMDSENSVVHLRDALEATGVAPHLLEATTAQLSGAMNEAALWIVEGGSADRDAAHEVLDRLINAALDPSTGGP</sequence>
<comment type="caution">
    <text evidence="6">The sequence shown here is derived from an EMBL/GenBank/DDBJ whole genome shotgun (WGS) entry which is preliminary data.</text>
</comment>
<evidence type="ECO:0000256" key="1">
    <source>
        <dbReference type="ARBA" id="ARBA00023015"/>
    </source>
</evidence>
<dbReference type="GO" id="GO:0003700">
    <property type="term" value="F:DNA-binding transcription factor activity"/>
    <property type="evidence" value="ECO:0007669"/>
    <property type="project" value="TreeGrafter"/>
</dbReference>
<dbReference type="PANTHER" id="PTHR30055">
    <property type="entry name" value="HTH-TYPE TRANSCRIPTIONAL REGULATOR RUTR"/>
    <property type="match status" value="1"/>
</dbReference>
<proteinExistence type="predicted"/>
<dbReference type="Gene3D" id="1.10.357.10">
    <property type="entry name" value="Tetracycline Repressor, domain 2"/>
    <property type="match status" value="1"/>
</dbReference>
<keyword evidence="2 4" id="KW-0238">DNA-binding</keyword>
<protein>
    <submittedName>
        <fullName evidence="6">TetR family transcriptional regulator</fullName>
    </submittedName>
</protein>
<keyword evidence="1" id="KW-0805">Transcription regulation</keyword>
<evidence type="ECO:0000256" key="3">
    <source>
        <dbReference type="ARBA" id="ARBA00023163"/>
    </source>
</evidence>
<dbReference type="InterPro" id="IPR049484">
    <property type="entry name" value="Rv0078-like_C"/>
</dbReference>
<dbReference type="PRINTS" id="PR00455">
    <property type="entry name" value="HTHTETR"/>
</dbReference>